<protein>
    <submittedName>
        <fullName evidence="1">Uncharacterized protein</fullName>
    </submittedName>
</protein>
<name>A0A1J8QKL0_9AGAM</name>
<proteinExistence type="predicted"/>
<dbReference type="EMBL" id="LVVM01003893">
    <property type="protein sequence ID" value="OJA14097.1"/>
    <property type="molecule type" value="Genomic_DNA"/>
</dbReference>
<sequence length="324" mass="36034">MISAVTIDAQAIGRVASPSDSIRTTKQGKIGHLVKHGLNFFEVCFMVFFPLTVHDALPEQSRQATDAANRCNRCDPIYHSSVDFCCGDLQTRIGNVDIESDVSSGQLTGLYQYNEPQSEQRGEIPTEGEDQAANIVRDLKGKKSTSPKLSLAPSMKVTLCTKALAKMREKKDVTCQTPQTRRLSKTAKARMKKYLRSFIGFDLLERYPVESNPTRGSRHRSPLYIGRRGAVSPKLEHQGQSEEATSVVARISAKDRNAGRERNDWGPTFDLQPSALPPTHLLHQPLATITVVFYPMMGHILSATYATRISKLTCYAHSHMQGRM</sequence>
<reference evidence="1 2" key="1">
    <citation type="submission" date="2016-03" db="EMBL/GenBank/DDBJ databases">
        <title>Comparative genomics of the ectomycorrhizal sister species Rhizopogon vinicolor and Rhizopogon vesiculosus (Basidiomycota: Boletales) reveals a divergence of the mating type B locus.</title>
        <authorList>
            <person name="Mujic A.B."/>
            <person name="Kuo A."/>
            <person name="Tritt A."/>
            <person name="Lipzen A."/>
            <person name="Chen C."/>
            <person name="Johnson J."/>
            <person name="Sharma A."/>
            <person name="Barry K."/>
            <person name="Grigoriev I.V."/>
            <person name="Spatafora J.W."/>
        </authorList>
    </citation>
    <scope>NUCLEOTIDE SEQUENCE [LARGE SCALE GENOMIC DNA]</scope>
    <source>
        <strain evidence="1 2">AM-OR11-056</strain>
    </source>
</reference>
<comment type="caution">
    <text evidence="1">The sequence shown here is derived from an EMBL/GenBank/DDBJ whole genome shotgun (WGS) entry which is preliminary data.</text>
</comment>
<dbReference type="Proteomes" id="UP000183567">
    <property type="component" value="Unassembled WGS sequence"/>
</dbReference>
<evidence type="ECO:0000313" key="1">
    <source>
        <dbReference type="EMBL" id="OJA14097.1"/>
    </source>
</evidence>
<keyword evidence="2" id="KW-1185">Reference proteome</keyword>
<gene>
    <name evidence="1" type="ORF">AZE42_10009</name>
</gene>
<dbReference type="STRING" id="180088.A0A1J8QKL0"/>
<dbReference type="OrthoDB" id="10469998at2759"/>
<accession>A0A1J8QKL0</accession>
<organism evidence="1 2">
    <name type="scientific">Rhizopogon vesiculosus</name>
    <dbReference type="NCBI Taxonomy" id="180088"/>
    <lineage>
        <taxon>Eukaryota</taxon>
        <taxon>Fungi</taxon>
        <taxon>Dikarya</taxon>
        <taxon>Basidiomycota</taxon>
        <taxon>Agaricomycotina</taxon>
        <taxon>Agaricomycetes</taxon>
        <taxon>Agaricomycetidae</taxon>
        <taxon>Boletales</taxon>
        <taxon>Suillineae</taxon>
        <taxon>Rhizopogonaceae</taxon>
        <taxon>Rhizopogon</taxon>
    </lineage>
</organism>
<dbReference type="AlphaFoldDB" id="A0A1J8QKL0"/>
<evidence type="ECO:0000313" key="2">
    <source>
        <dbReference type="Proteomes" id="UP000183567"/>
    </source>
</evidence>